<evidence type="ECO:0000256" key="3">
    <source>
        <dbReference type="ARBA" id="ARBA00022692"/>
    </source>
</evidence>
<dbReference type="EMBL" id="JBANAX010000373">
    <property type="protein sequence ID" value="KAL1212182.1"/>
    <property type="molecule type" value="Genomic_DNA"/>
</dbReference>
<keyword evidence="8" id="KW-1185">Reference proteome</keyword>
<evidence type="ECO:0000256" key="4">
    <source>
        <dbReference type="ARBA" id="ARBA00022989"/>
    </source>
</evidence>
<dbReference type="PANTHER" id="PTHR33596">
    <property type="entry name" value="COLD-REGULATED 413 PLASMA MEMBRANE PROTEIN 2"/>
    <property type="match status" value="1"/>
</dbReference>
<dbReference type="GO" id="GO:0016020">
    <property type="term" value="C:membrane"/>
    <property type="evidence" value="ECO:0007669"/>
    <property type="project" value="UniProtKB-SubCell"/>
</dbReference>
<evidence type="ECO:0000256" key="6">
    <source>
        <dbReference type="SAM" id="Phobius"/>
    </source>
</evidence>
<evidence type="ECO:0000313" key="8">
    <source>
        <dbReference type="Proteomes" id="UP001558713"/>
    </source>
</evidence>
<organism evidence="7 8">
    <name type="scientific">Cardamine amara subsp. amara</name>
    <dbReference type="NCBI Taxonomy" id="228776"/>
    <lineage>
        <taxon>Eukaryota</taxon>
        <taxon>Viridiplantae</taxon>
        <taxon>Streptophyta</taxon>
        <taxon>Embryophyta</taxon>
        <taxon>Tracheophyta</taxon>
        <taxon>Spermatophyta</taxon>
        <taxon>Magnoliopsida</taxon>
        <taxon>eudicotyledons</taxon>
        <taxon>Gunneridae</taxon>
        <taxon>Pentapetalae</taxon>
        <taxon>rosids</taxon>
        <taxon>malvids</taxon>
        <taxon>Brassicales</taxon>
        <taxon>Brassicaceae</taxon>
        <taxon>Cardamineae</taxon>
        <taxon>Cardamine</taxon>
    </lineage>
</organism>
<evidence type="ECO:0000256" key="5">
    <source>
        <dbReference type="ARBA" id="ARBA00023136"/>
    </source>
</evidence>
<gene>
    <name evidence="7" type="ORF">V5N11_001435</name>
</gene>
<dbReference type="Pfam" id="PF05562">
    <property type="entry name" value="WCOR413"/>
    <property type="match status" value="1"/>
</dbReference>
<feature type="transmembrane region" description="Helical" evidence="6">
    <location>
        <begin position="56"/>
        <end position="76"/>
    </location>
</feature>
<comment type="subcellular location">
    <subcellularLocation>
        <location evidence="1">Membrane</location>
        <topology evidence="1">Multi-pass membrane protein</topology>
    </subcellularLocation>
</comment>
<protein>
    <submittedName>
        <fullName evidence="7">Cold-regulated plasma membrane protein</fullName>
    </submittedName>
</protein>
<reference evidence="7 8" key="1">
    <citation type="submission" date="2024-04" db="EMBL/GenBank/DDBJ databases">
        <title>Genome assembly C_amara_ONT_v2.</title>
        <authorList>
            <person name="Yant L."/>
            <person name="Moore C."/>
            <person name="Slenker M."/>
        </authorList>
    </citation>
    <scope>NUCLEOTIDE SEQUENCE [LARGE SCALE GENOMIC DNA]</scope>
    <source>
        <tissue evidence="7">Leaf</tissue>
    </source>
</reference>
<dbReference type="AlphaFoldDB" id="A0ABD1B0B6"/>
<feature type="transmembrane region" description="Helical" evidence="6">
    <location>
        <begin position="110"/>
        <end position="129"/>
    </location>
</feature>
<feature type="transmembrane region" description="Helical" evidence="6">
    <location>
        <begin position="20"/>
        <end position="44"/>
    </location>
</feature>
<proteinExistence type="inferred from homology"/>
<keyword evidence="3 6" id="KW-0812">Transmembrane</keyword>
<sequence length="198" mass="22750">MENFEYLNELQIVAEKLIHSYGVLFMVTLFLRWIVSFTAVFLMILDRTKWKYSNNIMTSLLAPYLFSSLPHVIFQFLRTGEFGKWIALLIVVLWLFLPKDPNHFTESLEILGATILFTVVTPNELVVGFRDEPYGGSNMCLGVSAYLLSKHTKACGGSKNSFTQKDKITYTICLWLLFVYPIWAAFASFFNMIGSLIR</sequence>
<name>A0ABD1B0B6_CARAN</name>
<comment type="caution">
    <text evidence="7">The sequence shown here is derived from an EMBL/GenBank/DDBJ whole genome shotgun (WGS) entry which is preliminary data.</text>
</comment>
<evidence type="ECO:0000313" key="7">
    <source>
        <dbReference type="EMBL" id="KAL1212182.1"/>
    </source>
</evidence>
<accession>A0ABD1B0B6</accession>
<dbReference type="PANTHER" id="PTHR33596:SF1">
    <property type="entry name" value="COLD-REGULATED 413 PLASMA MEMBRANE PROTEIN 1-RELATED"/>
    <property type="match status" value="1"/>
</dbReference>
<feature type="transmembrane region" description="Helical" evidence="6">
    <location>
        <begin position="82"/>
        <end position="98"/>
    </location>
</feature>
<evidence type="ECO:0000256" key="1">
    <source>
        <dbReference type="ARBA" id="ARBA00004141"/>
    </source>
</evidence>
<dbReference type="Proteomes" id="UP001558713">
    <property type="component" value="Unassembled WGS sequence"/>
</dbReference>
<comment type="similarity">
    <text evidence="2">Belongs to the Cold-regulated 413 protein family.</text>
</comment>
<keyword evidence="5 6" id="KW-0472">Membrane</keyword>
<feature type="transmembrane region" description="Helical" evidence="6">
    <location>
        <begin position="168"/>
        <end position="190"/>
    </location>
</feature>
<evidence type="ECO:0000256" key="2">
    <source>
        <dbReference type="ARBA" id="ARBA00005852"/>
    </source>
</evidence>
<dbReference type="InterPro" id="IPR008892">
    <property type="entry name" value="COR413"/>
</dbReference>
<keyword evidence="4 6" id="KW-1133">Transmembrane helix</keyword>